<evidence type="ECO:0000313" key="2">
    <source>
        <dbReference type="Proteomes" id="UP001151532"/>
    </source>
</evidence>
<comment type="caution">
    <text evidence="1">The sequence shown here is derived from an EMBL/GenBank/DDBJ whole genome shotgun (WGS) entry which is preliminary data.</text>
</comment>
<evidence type="ECO:0000313" key="1">
    <source>
        <dbReference type="EMBL" id="KAJ6719419.1"/>
    </source>
</evidence>
<keyword evidence="2" id="KW-1185">Reference proteome</keyword>
<reference evidence="1" key="1">
    <citation type="submission" date="2022-11" db="EMBL/GenBank/DDBJ databases">
        <authorList>
            <person name="Hyden B.L."/>
            <person name="Feng K."/>
            <person name="Yates T."/>
            <person name="Jawdy S."/>
            <person name="Smart L.B."/>
            <person name="Muchero W."/>
        </authorList>
    </citation>
    <scope>NUCLEOTIDE SEQUENCE</scope>
    <source>
        <tissue evidence="1">Shoot tip</tissue>
    </source>
</reference>
<reference evidence="1" key="2">
    <citation type="journal article" date="2023" name="Int. J. Mol. Sci.">
        <title>De Novo Assembly and Annotation of 11 Diverse Shrub Willow (Salix) Genomes Reveals Novel Gene Organization in Sex-Linked Regions.</title>
        <authorList>
            <person name="Hyden B."/>
            <person name="Feng K."/>
            <person name="Yates T.B."/>
            <person name="Jawdy S."/>
            <person name="Cereghino C."/>
            <person name="Smart L.B."/>
            <person name="Muchero W."/>
        </authorList>
    </citation>
    <scope>NUCLEOTIDE SEQUENCE</scope>
    <source>
        <tissue evidence="1">Shoot tip</tissue>
    </source>
</reference>
<dbReference type="AlphaFoldDB" id="A0A9Q0TX43"/>
<organism evidence="1 2">
    <name type="scientific">Salix purpurea</name>
    <name type="common">Purple osier willow</name>
    <dbReference type="NCBI Taxonomy" id="77065"/>
    <lineage>
        <taxon>Eukaryota</taxon>
        <taxon>Viridiplantae</taxon>
        <taxon>Streptophyta</taxon>
        <taxon>Embryophyta</taxon>
        <taxon>Tracheophyta</taxon>
        <taxon>Spermatophyta</taxon>
        <taxon>Magnoliopsida</taxon>
        <taxon>eudicotyledons</taxon>
        <taxon>Gunneridae</taxon>
        <taxon>Pentapetalae</taxon>
        <taxon>rosids</taxon>
        <taxon>fabids</taxon>
        <taxon>Malpighiales</taxon>
        <taxon>Salicaceae</taxon>
        <taxon>Saliceae</taxon>
        <taxon>Salix</taxon>
    </lineage>
</organism>
<dbReference type="Proteomes" id="UP001151532">
    <property type="component" value="Chromosome 10"/>
</dbReference>
<name>A0A9Q0TX43_SALPP</name>
<proteinExistence type="predicted"/>
<sequence>MSFGHGPYYQLLIVLLHIHIEFKSVVWLDILSVFSWRVSRIVTIRWQSFARGWWR</sequence>
<dbReference type="EMBL" id="JAPFFK010000014">
    <property type="protein sequence ID" value="KAJ6719419.1"/>
    <property type="molecule type" value="Genomic_DNA"/>
</dbReference>
<accession>A0A9Q0TX43</accession>
<gene>
    <name evidence="1" type="ORF">OIU79_007136</name>
</gene>
<protein>
    <submittedName>
        <fullName evidence="1">Uncharacterized protein</fullName>
    </submittedName>
</protein>